<feature type="transmembrane region" description="Helical" evidence="4">
    <location>
        <begin position="64"/>
        <end position="89"/>
    </location>
</feature>
<reference evidence="6" key="1">
    <citation type="submission" date="2023-03" db="EMBL/GenBank/DDBJ databases">
        <authorList>
            <person name="Steffen K."/>
            <person name="Cardenas P."/>
        </authorList>
    </citation>
    <scope>NUCLEOTIDE SEQUENCE</scope>
</reference>
<organism evidence="6 7">
    <name type="scientific">Geodia barretti</name>
    <name type="common">Barrett's horny sponge</name>
    <dbReference type="NCBI Taxonomy" id="519541"/>
    <lineage>
        <taxon>Eukaryota</taxon>
        <taxon>Metazoa</taxon>
        <taxon>Porifera</taxon>
        <taxon>Demospongiae</taxon>
        <taxon>Heteroscleromorpha</taxon>
        <taxon>Tetractinellida</taxon>
        <taxon>Astrophorina</taxon>
        <taxon>Geodiidae</taxon>
        <taxon>Geodia</taxon>
    </lineage>
</organism>
<dbReference type="EMBL" id="CASHTH010001261">
    <property type="protein sequence ID" value="CAI8013444.1"/>
    <property type="molecule type" value="Genomic_DNA"/>
</dbReference>
<evidence type="ECO:0000313" key="6">
    <source>
        <dbReference type="EMBL" id="CAI8013444.1"/>
    </source>
</evidence>
<keyword evidence="7" id="KW-1185">Reference proteome</keyword>
<accession>A0AA35RLQ4</accession>
<dbReference type="Proteomes" id="UP001174909">
    <property type="component" value="Unassembled WGS sequence"/>
</dbReference>
<name>A0AA35RLQ4_GEOBA</name>
<sequence>TVCQLGLVDCSPDVTVIVDPEVDTSDDHNDDDDVDRETDTEDTRNDNNVITRKNKSGTGSTGGIVSGVVVTLFLVLVLIAAVVVVIICFRWKTKQMAVNTKQVNINQHYESHDMLQDGEKHLDNLVYSFGNDQKAPQPQTDKDPKEHDFANPLYSLAEVEKPQRSTIDIYSDDDLEYAVPERKDKGTQSSSELNNPEPAYAYAENEFACNGTVVQHPEYGEVIQLTGDQRNHIYEFLLQVGFCTKDQLKLHGF</sequence>
<dbReference type="Pfam" id="PF01253">
    <property type="entry name" value="SUI1"/>
    <property type="match status" value="1"/>
</dbReference>
<keyword evidence="2" id="KW-0648">Protein biosynthesis</keyword>
<feature type="region of interest" description="Disordered" evidence="3">
    <location>
        <begin position="19"/>
        <end position="58"/>
    </location>
</feature>
<evidence type="ECO:0000256" key="4">
    <source>
        <dbReference type="SAM" id="Phobius"/>
    </source>
</evidence>
<keyword evidence="4" id="KW-0812">Transmembrane</keyword>
<evidence type="ECO:0000256" key="1">
    <source>
        <dbReference type="ARBA" id="ARBA00005422"/>
    </source>
</evidence>
<dbReference type="InterPro" id="IPR001950">
    <property type="entry name" value="SUI1"/>
</dbReference>
<dbReference type="InterPro" id="IPR005874">
    <property type="entry name" value="SUI1_euk"/>
</dbReference>
<keyword evidence="4" id="KW-1133">Transmembrane helix</keyword>
<keyword evidence="6" id="KW-0396">Initiation factor</keyword>
<protein>
    <submittedName>
        <fullName evidence="6">Eukaryotic translation initiation factor 1b</fullName>
    </submittedName>
</protein>
<dbReference type="CDD" id="cd11566">
    <property type="entry name" value="eIF1_SUI1"/>
    <property type="match status" value="1"/>
</dbReference>
<comment type="caution">
    <text evidence="6">The sequence shown here is derived from an EMBL/GenBank/DDBJ whole genome shotgun (WGS) entry which is preliminary data.</text>
</comment>
<evidence type="ECO:0000313" key="7">
    <source>
        <dbReference type="Proteomes" id="UP001174909"/>
    </source>
</evidence>
<dbReference type="GO" id="GO:0003743">
    <property type="term" value="F:translation initiation factor activity"/>
    <property type="evidence" value="ECO:0007669"/>
    <property type="project" value="UniProtKB-KW"/>
</dbReference>
<evidence type="ECO:0000256" key="3">
    <source>
        <dbReference type="SAM" id="MobiDB-lite"/>
    </source>
</evidence>
<evidence type="ECO:0000259" key="5">
    <source>
        <dbReference type="PROSITE" id="PS50296"/>
    </source>
</evidence>
<dbReference type="AlphaFoldDB" id="A0AA35RLQ4"/>
<dbReference type="InterPro" id="IPR036877">
    <property type="entry name" value="SUI1_dom_sf"/>
</dbReference>
<feature type="non-terminal residue" evidence="6">
    <location>
        <position position="1"/>
    </location>
</feature>
<dbReference type="SUPFAM" id="SSF55159">
    <property type="entry name" value="eIF1-like"/>
    <property type="match status" value="1"/>
</dbReference>
<feature type="domain" description="SUI1" evidence="5">
    <location>
        <begin position="185"/>
        <end position="241"/>
    </location>
</feature>
<dbReference type="Gene3D" id="3.30.780.10">
    <property type="entry name" value="SUI1-like domain"/>
    <property type="match status" value="1"/>
</dbReference>
<dbReference type="PANTHER" id="PTHR10388">
    <property type="entry name" value="EUKARYOTIC TRANSLATION INITIATION FACTOR SUI1"/>
    <property type="match status" value="1"/>
</dbReference>
<gene>
    <name evidence="6" type="ORF">GBAR_LOCUS8520</name>
</gene>
<feature type="compositionally biased region" description="Acidic residues" evidence="3">
    <location>
        <begin position="20"/>
        <end position="40"/>
    </location>
</feature>
<comment type="similarity">
    <text evidence="1">Belongs to the SUI1 family.</text>
</comment>
<keyword evidence="4" id="KW-0472">Membrane</keyword>
<dbReference type="PROSITE" id="PS50296">
    <property type="entry name" value="SUI1"/>
    <property type="match status" value="1"/>
</dbReference>
<proteinExistence type="inferred from homology"/>
<evidence type="ECO:0000256" key="2">
    <source>
        <dbReference type="ARBA" id="ARBA00022917"/>
    </source>
</evidence>